<dbReference type="EMBL" id="KZ805459">
    <property type="protein sequence ID" value="PVH96629.1"/>
    <property type="molecule type" value="Genomic_DNA"/>
</dbReference>
<evidence type="ECO:0000256" key="1">
    <source>
        <dbReference type="SAM" id="MobiDB-lite"/>
    </source>
</evidence>
<name>A0A2V1DHF0_9PLEO</name>
<dbReference type="AlphaFoldDB" id="A0A2V1DHF0"/>
<gene>
    <name evidence="2" type="ORF">DM02DRAFT_114535</name>
</gene>
<sequence length="117" mass="13677">MQCHIFSFNLYLKDYVPLKSSTYQTSVSVLPSMYPEKKKNLKAHSYIPSHLILFHSVTQSPAFNSQKKNPPPLQNKLKKKGPSKPEKKKEKRKFTTQYTITNANRKKKKTKRNNPRV</sequence>
<feature type="compositionally biased region" description="Basic residues" evidence="1">
    <location>
        <begin position="104"/>
        <end position="117"/>
    </location>
</feature>
<feature type="region of interest" description="Disordered" evidence="1">
    <location>
        <begin position="60"/>
        <end position="117"/>
    </location>
</feature>
<proteinExistence type="predicted"/>
<evidence type="ECO:0000313" key="3">
    <source>
        <dbReference type="Proteomes" id="UP000244855"/>
    </source>
</evidence>
<accession>A0A2V1DHF0</accession>
<evidence type="ECO:0000313" key="2">
    <source>
        <dbReference type="EMBL" id="PVH96629.1"/>
    </source>
</evidence>
<protein>
    <submittedName>
        <fullName evidence="2">Uncharacterized protein</fullName>
    </submittedName>
</protein>
<reference evidence="2 3" key="1">
    <citation type="journal article" date="2018" name="Sci. Rep.">
        <title>Comparative genomics provides insights into the lifestyle and reveals functional heterogeneity of dark septate endophytic fungi.</title>
        <authorList>
            <person name="Knapp D.G."/>
            <person name="Nemeth J.B."/>
            <person name="Barry K."/>
            <person name="Hainaut M."/>
            <person name="Henrissat B."/>
            <person name="Johnson J."/>
            <person name="Kuo A."/>
            <person name="Lim J.H.P."/>
            <person name="Lipzen A."/>
            <person name="Nolan M."/>
            <person name="Ohm R.A."/>
            <person name="Tamas L."/>
            <person name="Grigoriev I.V."/>
            <person name="Spatafora J.W."/>
            <person name="Nagy L.G."/>
            <person name="Kovacs G.M."/>
        </authorList>
    </citation>
    <scope>NUCLEOTIDE SEQUENCE [LARGE SCALE GENOMIC DNA]</scope>
    <source>
        <strain evidence="2 3">DSE2036</strain>
    </source>
</reference>
<organism evidence="2 3">
    <name type="scientific">Periconia macrospinosa</name>
    <dbReference type="NCBI Taxonomy" id="97972"/>
    <lineage>
        <taxon>Eukaryota</taxon>
        <taxon>Fungi</taxon>
        <taxon>Dikarya</taxon>
        <taxon>Ascomycota</taxon>
        <taxon>Pezizomycotina</taxon>
        <taxon>Dothideomycetes</taxon>
        <taxon>Pleosporomycetidae</taxon>
        <taxon>Pleosporales</taxon>
        <taxon>Massarineae</taxon>
        <taxon>Periconiaceae</taxon>
        <taxon>Periconia</taxon>
    </lineage>
</organism>
<keyword evidence="3" id="KW-1185">Reference proteome</keyword>
<dbReference type="Proteomes" id="UP000244855">
    <property type="component" value="Unassembled WGS sequence"/>
</dbReference>